<organism evidence="5 6">
    <name type="scientific">Mycolicibacterium flavescens</name>
    <name type="common">Mycobacterium flavescens</name>
    <dbReference type="NCBI Taxonomy" id="1776"/>
    <lineage>
        <taxon>Bacteria</taxon>
        <taxon>Bacillati</taxon>
        <taxon>Actinomycetota</taxon>
        <taxon>Actinomycetes</taxon>
        <taxon>Mycobacteriales</taxon>
        <taxon>Mycobacteriaceae</taxon>
        <taxon>Mycolicibacterium</taxon>
    </lineage>
</organism>
<evidence type="ECO:0000256" key="3">
    <source>
        <dbReference type="SAM" id="Coils"/>
    </source>
</evidence>
<dbReference type="PROSITE" id="PS00622">
    <property type="entry name" value="HTH_LUXR_1"/>
    <property type="match status" value="1"/>
</dbReference>
<dbReference type="GO" id="GO:0004016">
    <property type="term" value="F:adenylate cyclase activity"/>
    <property type="evidence" value="ECO:0007669"/>
    <property type="project" value="TreeGrafter"/>
</dbReference>
<dbReference type="Pfam" id="PF13191">
    <property type="entry name" value="AAA_16"/>
    <property type="match status" value="1"/>
</dbReference>
<sequence>MPGDVVVGQPAHQRAIAAFLHAAADGPAALLIEGEPGIGKTTLWLAAVEQAQKAGFRVLSTRAAAAESVLAYTALADLLDEVDAGAWAELPTPQLLAVDQVLMRADSDAVTDQRAVAAAFLSVIERVAEQGPVLLAVDDLQWVDPSSMHVMAFAARRLTGPAGLLATVRTEPGDGAGAAWLQLPRPEAVNRIRLRPLNVSDLHAAVSARLRRPFSRPTIGRIHQVSGGNPFYAIELARAIDEKASGTDPALPRTLTDVVRTRLGALEPEVHDALLAASCLAAPTVDLVSSATRSDDDELVDLLETAESQGIIAIDGNRIQFSHPLLARGVYTQAPPGRRRSMHRRLAEIVDEPELRARHLALAATSGDEVTLRALDMAAESARVRGAPAAAAELLDLAIGLGGDTPDRRLLSALHHFDAGDQERAAAVLEEAIGQLPPGDLRAEALTRLAVVRLYNEGFFEAARVLREALDEVRDNRALRVQALVTLAYALFHGNSVHDAVATAEEAATAAEELDNPHLLSMALGMVVMMRFAAGDGFDAELLQRALELEDPEALTPLVFRPSVQQALLLEWTGQLEQARAQLDKIRARCLEKGEEGEHVFISQHVVTTAIMHGDFAEARAMTEDALDKAHQLGGHTPQFLTQSLRALLTAFAGQEAAAREAIEEALEASRRTGTVRLAARVRSALAFLELSLGNYEAVVAAVEPMLSQFDPQSTPTELPDAAYLPDAVEALVQLERLEEAEPLIVALERNGRRVQRPWMLAVGARSRAILLAAQGDLDGAHAAASSALRIHHDMPMPFERGRTLLILGQIERRQRKKESASAYLQEACEVFETLGVPLWAARARAELSRSNVGPRRDGQLTPSEQRVAELAASGMKNRDVATALFISPKTVEANLARIYRKLGIKSRAELGRHIGRPNETGT</sequence>
<dbReference type="Pfam" id="PF00196">
    <property type="entry name" value="GerE"/>
    <property type="match status" value="1"/>
</dbReference>
<evidence type="ECO:0000256" key="2">
    <source>
        <dbReference type="ARBA" id="ARBA00022840"/>
    </source>
</evidence>
<keyword evidence="1" id="KW-0547">Nucleotide-binding</keyword>
<evidence type="ECO:0000256" key="1">
    <source>
        <dbReference type="ARBA" id="ARBA00022741"/>
    </source>
</evidence>
<proteinExistence type="predicted"/>
<keyword evidence="6" id="KW-1185">Reference proteome</keyword>
<dbReference type="InterPro" id="IPR011990">
    <property type="entry name" value="TPR-like_helical_dom_sf"/>
</dbReference>
<dbReference type="GO" id="GO:0006355">
    <property type="term" value="P:regulation of DNA-templated transcription"/>
    <property type="evidence" value="ECO:0007669"/>
    <property type="project" value="InterPro"/>
</dbReference>
<dbReference type="AlphaFoldDB" id="A0A1E3RDD6"/>
<dbReference type="SUPFAM" id="SSF52540">
    <property type="entry name" value="P-loop containing nucleoside triphosphate hydrolases"/>
    <property type="match status" value="1"/>
</dbReference>
<dbReference type="GO" id="GO:0005524">
    <property type="term" value="F:ATP binding"/>
    <property type="evidence" value="ECO:0007669"/>
    <property type="project" value="UniProtKB-KW"/>
</dbReference>
<dbReference type="Gene3D" id="1.25.40.10">
    <property type="entry name" value="Tetratricopeptide repeat domain"/>
    <property type="match status" value="3"/>
</dbReference>
<dbReference type="SMART" id="SM00421">
    <property type="entry name" value="HTH_LUXR"/>
    <property type="match status" value="1"/>
</dbReference>
<feature type="domain" description="HTH luxR-type" evidence="4">
    <location>
        <begin position="854"/>
        <end position="919"/>
    </location>
</feature>
<dbReference type="Gene3D" id="3.40.50.300">
    <property type="entry name" value="P-loop containing nucleotide triphosphate hydrolases"/>
    <property type="match status" value="1"/>
</dbReference>
<dbReference type="InterPro" id="IPR041617">
    <property type="entry name" value="TPR_MalT"/>
</dbReference>
<dbReference type="PRINTS" id="PR00038">
    <property type="entry name" value="HTHLUXR"/>
</dbReference>
<dbReference type="SUPFAM" id="SSF46894">
    <property type="entry name" value="C-terminal effector domain of the bipartite response regulators"/>
    <property type="match status" value="1"/>
</dbReference>
<dbReference type="Proteomes" id="UP000094053">
    <property type="component" value="Unassembled WGS sequence"/>
</dbReference>
<evidence type="ECO:0000313" key="6">
    <source>
        <dbReference type="Proteomes" id="UP000094053"/>
    </source>
</evidence>
<dbReference type="OrthoDB" id="3796539at2"/>
<protein>
    <submittedName>
        <fullName evidence="5">LuxR family transcriptional regulator</fullName>
    </submittedName>
</protein>
<dbReference type="InterPro" id="IPR036388">
    <property type="entry name" value="WH-like_DNA-bd_sf"/>
</dbReference>
<dbReference type="InterPro" id="IPR019734">
    <property type="entry name" value="TPR_rpt"/>
</dbReference>
<dbReference type="Pfam" id="PF17874">
    <property type="entry name" value="TPR_MalT"/>
    <property type="match status" value="1"/>
</dbReference>
<dbReference type="EMBL" id="MIHA01000018">
    <property type="protein sequence ID" value="ODQ87864.1"/>
    <property type="molecule type" value="Genomic_DNA"/>
</dbReference>
<reference evidence="6" key="1">
    <citation type="submission" date="2016-09" db="EMBL/GenBank/DDBJ databases">
        <authorList>
            <person name="Greninger A.L."/>
            <person name="Jerome K.R."/>
            <person name="Mcnair B."/>
            <person name="Wallis C."/>
            <person name="Fang F."/>
        </authorList>
    </citation>
    <scope>NUCLEOTIDE SEQUENCE [LARGE SCALE GENOMIC DNA]</scope>
    <source>
        <strain evidence="6">M6</strain>
    </source>
</reference>
<dbReference type="RefSeq" id="WP_069415650.1">
    <property type="nucleotide sequence ID" value="NZ_JACKUL010000028.1"/>
</dbReference>
<dbReference type="InterPro" id="IPR016032">
    <property type="entry name" value="Sig_transdc_resp-reg_C-effctor"/>
</dbReference>
<dbReference type="InterPro" id="IPR000792">
    <property type="entry name" value="Tscrpt_reg_LuxR_C"/>
</dbReference>
<name>A0A1E3RDD6_MYCFV</name>
<dbReference type="PROSITE" id="PS50043">
    <property type="entry name" value="HTH_LUXR_2"/>
    <property type="match status" value="1"/>
</dbReference>
<keyword evidence="3" id="KW-0175">Coiled coil</keyword>
<dbReference type="GO" id="GO:0005737">
    <property type="term" value="C:cytoplasm"/>
    <property type="evidence" value="ECO:0007669"/>
    <property type="project" value="TreeGrafter"/>
</dbReference>
<dbReference type="InterPro" id="IPR041664">
    <property type="entry name" value="AAA_16"/>
</dbReference>
<gene>
    <name evidence="5" type="ORF">BHQ18_21340</name>
</gene>
<accession>A0A1E3RDD6</accession>
<dbReference type="Gene3D" id="1.10.10.10">
    <property type="entry name" value="Winged helix-like DNA-binding domain superfamily/Winged helix DNA-binding domain"/>
    <property type="match status" value="1"/>
</dbReference>
<dbReference type="STRING" id="1776.BHQ18_21340"/>
<dbReference type="SMART" id="SM00028">
    <property type="entry name" value="TPR"/>
    <property type="match status" value="4"/>
</dbReference>
<dbReference type="InterPro" id="IPR027417">
    <property type="entry name" value="P-loop_NTPase"/>
</dbReference>
<dbReference type="PANTHER" id="PTHR16305">
    <property type="entry name" value="TESTICULAR SOLUBLE ADENYLYL CYCLASE"/>
    <property type="match status" value="1"/>
</dbReference>
<dbReference type="SUPFAM" id="SSF48452">
    <property type="entry name" value="TPR-like"/>
    <property type="match status" value="2"/>
</dbReference>
<keyword evidence="2" id="KW-0067">ATP-binding</keyword>
<dbReference type="PANTHER" id="PTHR16305:SF35">
    <property type="entry name" value="TRANSCRIPTIONAL ACTIVATOR DOMAIN"/>
    <property type="match status" value="1"/>
</dbReference>
<dbReference type="GO" id="GO:0003677">
    <property type="term" value="F:DNA binding"/>
    <property type="evidence" value="ECO:0007669"/>
    <property type="project" value="InterPro"/>
</dbReference>
<evidence type="ECO:0000313" key="5">
    <source>
        <dbReference type="EMBL" id="ODQ87864.1"/>
    </source>
</evidence>
<comment type="caution">
    <text evidence="5">The sequence shown here is derived from an EMBL/GenBank/DDBJ whole genome shotgun (WGS) entry which is preliminary data.</text>
</comment>
<dbReference type="CDD" id="cd06170">
    <property type="entry name" value="LuxR_C_like"/>
    <property type="match status" value="1"/>
</dbReference>
<feature type="coiled-coil region" evidence="3">
    <location>
        <begin position="569"/>
        <end position="596"/>
    </location>
</feature>
<evidence type="ECO:0000259" key="4">
    <source>
        <dbReference type="PROSITE" id="PS50043"/>
    </source>
</evidence>